<evidence type="ECO:0000313" key="2">
    <source>
        <dbReference type="Proteomes" id="UP000790833"/>
    </source>
</evidence>
<dbReference type="GeneID" id="66117142"/>
<protein>
    <submittedName>
        <fullName evidence="1">Uncharacterized protein</fullName>
    </submittedName>
</protein>
<dbReference type="Proteomes" id="UP000790833">
    <property type="component" value="Unassembled WGS sequence"/>
</dbReference>
<keyword evidence="2" id="KW-1185">Reference proteome</keyword>
<sequence>MFSSNTPNLSLPTAFAAKSLVLAATPSVLPHLFPIIENIHSQGIQVLVAGVDTIPLNNRNGVSELWLNEKLEIKSPEDESKDHSHSHSDLSSVHKLNNWESTKGSLRININDNSVVDMQLANTLFSTGHDHTLFYLDSSRRGSGELTDQLEVILPLGLVKEEKAAVTDRWTPLYEGQTFTITNCVGNLLKQVDGKGASSYLEKSKLLMDLGSKDTQVYVKIHRKAGNYKTILRYEVIAGGGGWGAKADIIALTPHATISKGDKIEFFMLTPSDRYSSDSQSLRNSLDNSIVIECSQEEVSYNNGATGDDASTLSYFGCGSEKGFTYKGVGHASSGEKLAFALN</sequence>
<evidence type="ECO:0000313" key="1">
    <source>
        <dbReference type="EMBL" id="KAG7195242.1"/>
    </source>
</evidence>
<name>A0A9P8AKL1_9ASCO</name>
<proteinExistence type="predicted"/>
<accession>A0A9P8AKL1</accession>
<dbReference type="AlphaFoldDB" id="A0A9P8AKL1"/>
<organism evidence="1 2">
    <name type="scientific">Scheffersomyces spartinae</name>
    <dbReference type="NCBI Taxonomy" id="45513"/>
    <lineage>
        <taxon>Eukaryota</taxon>
        <taxon>Fungi</taxon>
        <taxon>Dikarya</taxon>
        <taxon>Ascomycota</taxon>
        <taxon>Saccharomycotina</taxon>
        <taxon>Pichiomycetes</taxon>
        <taxon>Debaryomycetaceae</taxon>
        <taxon>Scheffersomyces</taxon>
    </lineage>
</organism>
<gene>
    <name evidence="1" type="ORF">KQ657_003768</name>
</gene>
<comment type="caution">
    <text evidence="1">The sequence shown here is derived from an EMBL/GenBank/DDBJ whole genome shotgun (WGS) entry which is preliminary data.</text>
</comment>
<dbReference type="EMBL" id="JAHMUF010000004">
    <property type="protein sequence ID" value="KAG7195242.1"/>
    <property type="molecule type" value="Genomic_DNA"/>
</dbReference>
<dbReference type="OrthoDB" id="4080562at2759"/>
<dbReference type="RefSeq" id="XP_043050789.1">
    <property type="nucleotide sequence ID" value="XM_043194465.1"/>
</dbReference>
<reference evidence="1" key="1">
    <citation type="submission" date="2021-03" db="EMBL/GenBank/DDBJ databases">
        <authorList>
            <person name="Palmer J.M."/>
        </authorList>
    </citation>
    <scope>NUCLEOTIDE SEQUENCE</scope>
    <source>
        <strain evidence="1">ARV_011</strain>
    </source>
</reference>